<gene>
    <name evidence="1" type="ORF">NUW54_g10568</name>
</gene>
<protein>
    <submittedName>
        <fullName evidence="1">Uncharacterized protein</fullName>
    </submittedName>
</protein>
<proteinExistence type="predicted"/>
<name>A0ACC1NZT5_9APHY</name>
<organism evidence="1 2">
    <name type="scientific">Trametes sanguinea</name>
    <dbReference type="NCBI Taxonomy" id="158606"/>
    <lineage>
        <taxon>Eukaryota</taxon>
        <taxon>Fungi</taxon>
        <taxon>Dikarya</taxon>
        <taxon>Basidiomycota</taxon>
        <taxon>Agaricomycotina</taxon>
        <taxon>Agaricomycetes</taxon>
        <taxon>Polyporales</taxon>
        <taxon>Polyporaceae</taxon>
        <taxon>Trametes</taxon>
    </lineage>
</organism>
<dbReference type="Proteomes" id="UP001144978">
    <property type="component" value="Unassembled WGS sequence"/>
</dbReference>
<keyword evidence="2" id="KW-1185">Reference proteome</keyword>
<reference evidence="1" key="1">
    <citation type="submission" date="2022-08" db="EMBL/GenBank/DDBJ databases">
        <title>Genome Sequence of Pycnoporus sanguineus.</title>
        <authorList>
            <person name="Buettner E."/>
        </authorList>
    </citation>
    <scope>NUCLEOTIDE SEQUENCE</scope>
    <source>
        <strain evidence="1">CG-C14</strain>
    </source>
</reference>
<accession>A0ACC1NZT5</accession>
<evidence type="ECO:0000313" key="2">
    <source>
        <dbReference type="Proteomes" id="UP001144978"/>
    </source>
</evidence>
<comment type="caution">
    <text evidence="1">The sequence shown here is derived from an EMBL/GenBank/DDBJ whole genome shotgun (WGS) entry which is preliminary data.</text>
</comment>
<sequence length="134" mass="14365">MWDSDGWHKSSAAPSKQPKATTTVRYGVVANIIASHAIARVSSVILSSTASIPSPDHILNHMRDDATGTHLYGGTDDAGHGDCASTSSSSQRRADWTNSLNPPPKRPSQIGLPFRMHPRPTSGVHEYPLRILGS</sequence>
<dbReference type="EMBL" id="JANSHE010003848">
    <property type="protein sequence ID" value="KAJ2984066.1"/>
    <property type="molecule type" value="Genomic_DNA"/>
</dbReference>
<evidence type="ECO:0000313" key="1">
    <source>
        <dbReference type="EMBL" id="KAJ2984066.1"/>
    </source>
</evidence>